<evidence type="ECO:0000256" key="10">
    <source>
        <dbReference type="SAM" id="Phobius"/>
    </source>
</evidence>
<comment type="subcellular location">
    <subcellularLocation>
        <location evidence="1">Cell membrane</location>
        <topology evidence="1">Multi-pass membrane protein</topology>
    </subcellularLocation>
</comment>
<dbReference type="Pfam" id="PF00230">
    <property type="entry name" value="MIP"/>
    <property type="match status" value="1"/>
</dbReference>
<feature type="compositionally biased region" description="Polar residues" evidence="9">
    <location>
        <begin position="334"/>
        <end position="356"/>
    </location>
</feature>
<feature type="transmembrane region" description="Helical" evidence="10">
    <location>
        <begin position="93"/>
        <end position="115"/>
    </location>
</feature>
<dbReference type="PROSITE" id="PS00221">
    <property type="entry name" value="MIP"/>
    <property type="match status" value="1"/>
</dbReference>
<feature type="compositionally biased region" description="Low complexity" evidence="9">
    <location>
        <begin position="20"/>
        <end position="38"/>
    </location>
</feature>
<evidence type="ECO:0000313" key="12">
    <source>
        <dbReference type="Proteomes" id="UP000321103"/>
    </source>
</evidence>
<name>A0A512I8R7_9MICC</name>
<organism evidence="11 12">
    <name type="scientific">Kocuria turfanensis</name>
    <dbReference type="NCBI Taxonomy" id="388357"/>
    <lineage>
        <taxon>Bacteria</taxon>
        <taxon>Bacillati</taxon>
        <taxon>Actinomycetota</taxon>
        <taxon>Actinomycetes</taxon>
        <taxon>Micrococcales</taxon>
        <taxon>Micrococcaceae</taxon>
        <taxon>Kocuria</taxon>
    </lineage>
</organism>
<evidence type="ECO:0000256" key="2">
    <source>
        <dbReference type="ARBA" id="ARBA00006175"/>
    </source>
</evidence>
<dbReference type="RefSeq" id="WP_062734739.1">
    <property type="nucleotide sequence ID" value="NZ_BJZS01000006.1"/>
</dbReference>
<protein>
    <recommendedName>
        <fullName evidence="13">Aquaporin Z</fullName>
    </recommendedName>
</protein>
<evidence type="ECO:0008006" key="13">
    <source>
        <dbReference type="Google" id="ProtNLM"/>
    </source>
</evidence>
<comment type="caution">
    <text evidence="11">The sequence shown here is derived from an EMBL/GenBank/DDBJ whole genome shotgun (WGS) entry which is preliminary data.</text>
</comment>
<feature type="region of interest" description="Disordered" evidence="9">
    <location>
        <begin position="319"/>
        <end position="377"/>
    </location>
</feature>
<keyword evidence="5 8" id="KW-0812">Transmembrane</keyword>
<dbReference type="Proteomes" id="UP000321103">
    <property type="component" value="Unassembled WGS sequence"/>
</dbReference>
<dbReference type="PRINTS" id="PR00783">
    <property type="entry name" value="MINTRINSICP"/>
</dbReference>
<comment type="similarity">
    <text evidence="2 8">Belongs to the MIP/aquaporin (TC 1.A.8) family.</text>
</comment>
<keyword evidence="3 8" id="KW-0813">Transport</keyword>
<feature type="compositionally biased region" description="Basic and acidic residues" evidence="9">
    <location>
        <begin position="366"/>
        <end position="377"/>
    </location>
</feature>
<reference evidence="11 12" key="1">
    <citation type="submission" date="2019-07" db="EMBL/GenBank/DDBJ databases">
        <title>Whole genome shotgun sequence of Kocuria turfanensis NBRC 107627.</title>
        <authorList>
            <person name="Hosoyama A."/>
            <person name="Uohara A."/>
            <person name="Ohji S."/>
            <person name="Ichikawa N."/>
        </authorList>
    </citation>
    <scope>NUCLEOTIDE SEQUENCE [LARGE SCALE GENOMIC DNA]</scope>
    <source>
        <strain evidence="11 12">NBRC 107627</strain>
    </source>
</reference>
<dbReference type="GO" id="GO:0015250">
    <property type="term" value="F:water channel activity"/>
    <property type="evidence" value="ECO:0007669"/>
    <property type="project" value="TreeGrafter"/>
</dbReference>
<dbReference type="Gene3D" id="1.20.1080.10">
    <property type="entry name" value="Glycerol uptake facilitator protein"/>
    <property type="match status" value="1"/>
</dbReference>
<evidence type="ECO:0000256" key="7">
    <source>
        <dbReference type="ARBA" id="ARBA00023136"/>
    </source>
</evidence>
<evidence type="ECO:0000313" key="11">
    <source>
        <dbReference type="EMBL" id="GEO94099.1"/>
    </source>
</evidence>
<evidence type="ECO:0000256" key="1">
    <source>
        <dbReference type="ARBA" id="ARBA00004651"/>
    </source>
</evidence>
<evidence type="ECO:0000256" key="3">
    <source>
        <dbReference type="ARBA" id="ARBA00022448"/>
    </source>
</evidence>
<evidence type="ECO:0000256" key="5">
    <source>
        <dbReference type="ARBA" id="ARBA00022692"/>
    </source>
</evidence>
<dbReference type="PANTHER" id="PTHR19139">
    <property type="entry name" value="AQUAPORIN TRANSPORTER"/>
    <property type="match status" value="1"/>
</dbReference>
<evidence type="ECO:0000256" key="9">
    <source>
        <dbReference type="SAM" id="MobiDB-lite"/>
    </source>
</evidence>
<accession>A0A512I8R7</accession>
<feature type="transmembrane region" description="Helical" evidence="10">
    <location>
        <begin position="212"/>
        <end position="233"/>
    </location>
</feature>
<gene>
    <name evidence="11" type="ORF">KTU01_02220</name>
</gene>
<proteinExistence type="inferred from homology"/>
<keyword evidence="4" id="KW-1003">Cell membrane</keyword>
<evidence type="ECO:0000256" key="8">
    <source>
        <dbReference type="RuleBase" id="RU000477"/>
    </source>
</evidence>
<evidence type="ECO:0000256" key="4">
    <source>
        <dbReference type="ARBA" id="ARBA00022475"/>
    </source>
</evidence>
<feature type="compositionally biased region" description="Basic and acidic residues" evidence="9">
    <location>
        <begin position="39"/>
        <end position="62"/>
    </location>
</feature>
<dbReference type="InterPro" id="IPR034294">
    <property type="entry name" value="Aquaporin_transptr"/>
</dbReference>
<dbReference type="InterPro" id="IPR023271">
    <property type="entry name" value="Aquaporin-like"/>
</dbReference>
<dbReference type="SUPFAM" id="SSF81338">
    <property type="entry name" value="Aquaporin-like"/>
    <property type="match status" value="1"/>
</dbReference>
<sequence length="377" mass="37299">MTENVRTTPVRPGAEEPAHGSARAGTSTATLAGTLPGARPEDRPEHHPEHQADAVLAGRRDPGPTGLAAPVPAAARKDPGPAAGQDPSAPARWAAEFAGTALLVFAGLGTGMFATEVIDSALGFGLGLLAAVVAFGHVSGGHFNPAVTLAAVVAGRTAPGSAIGYVVAQVLGALSAAGVLWAVLMTLLDSSTTAQVIGGISNGFGANSASQAGWTTVLLVEFVATALLALVVLGSTAPRANAVLAPVAMAAALAFLLTVTAPFDGGSLNPARSTGAAVVAGSSHLGQLWLFWLAPLLGGLVAGLAHRAAGLRRPRAGAATDAAAHDSTAHDSTVQDGTVQDSTVQDGTVRDSTVQDATVPGPAADPVRRGADRDPSA</sequence>
<feature type="transmembrane region" description="Helical" evidence="10">
    <location>
        <begin position="288"/>
        <end position="305"/>
    </location>
</feature>
<keyword evidence="6 10" id="KW-1133">Transmembrane helix</keyword>
<feature type="region of interest" description="Disordered" evidence="9">
    <location>
        <begin position="1"/>
        <end position="89"/>
    </location>
</feature>
<feature type="transmembrane region" description="Helical" evidence="10">
    <location>
        <begin position="162"/>
        <end position="184"/>
    </location>
</feature>
<feature type="transmembrane region" description="Helical" evidence="10">
    <location>
        <begin position="121"/>
        <end position="141"/>
    </location>
</feature>
<evidence type="ECO:0000256" key="6">
    <source>
        <dbReference type="ARBA" id="ARBA00022989"/>
    </source>
</evidence>
<dbReference type="PANTHER" id="PTHR19139:SF199">
    <property type="entry name" value="MIP17260P"/>
    <property type="match status" value="1"/>
</dbReference>
<keyword evidence="7 10" id="KW-0472">Membrane</keyword>
<dbReference type="InterPro" id="IPR022357">
    <property type="entry name" value="MIP_CS"/>
</dbReference>
<dbReference type="STRING" id="388357.GCA_001580365_00865"/>
<feature type="transmembrane region" description="Helical" evidence="10">
    <location>
        <begin position="240"/>
        <end position="263"/>
    </location>
</feature>
<dbReference type="GO" id="GO:0005886">
    <property type="term" value="C:plasma membrane"/>
    <property type="evidence" value="ECO:0007669"/>
    <property type="project" value="UniProtKB-SubCell"/>
</dbReference>
<dbReference type="AlphaFoldDB" id="A0A512I8R7"/>
<keyword evidence="12" id="KW-1185">Reference proteome</keyword>
<dbReference type="InterPro" id="IPR000425">
    <property type="entry name" value="MIP"/>
</dbReference>
<dbReference type="EMBL" id="BJZS01000006">
    <property type="protein sequence ID" value="GEO94099.1"/>
    <property type="molecule type" value="Genomic_DNA"/>
</dbReference>